<dbReference type="InterPro" id="IPR005145">
    <property type="entry name" value="Sua5_C"/>
</dbReference>
<gene>
    <name evidence="2" type="ORF">AW11_02903</name>
</gene>
<proteinExistence type="predicted"/>
<dbReference type="Proteomes" id="UP000022141">
    <property type="component" value="Unassembled WGS sequence"/>
</dbReference>
<protein>
    <submittedName>
        <fullName evidence="2">Translation factor (SUA5)</fullName>
    </submittedName>
</protein>
<reference evidence="2" key="1">
    <citation type="submission" date="2014-02" db="EMBL/GenBank/DDBJ databases">
        <title>Expanding our view of genomic diversity in Candidatus Accumulibacter clades.</title>
        <authorList>
            <person name="Skennerton C.T."/>
            <person name="Barr J.J."/>
            <person name="Slater F.R."/>
            <person name="Bond P.L."/>
            <person name="Tyson G.W."/>
        </authorList>
    </citation>
    <scope>NUCLEOTIDE SEQUENCE [LARGE SCALE GENOMIC DNA]</scope>
</reference>
<dbReference type="AlphaFoldDB" id="A0A011QCH8"/>
<dbReference type="STRING" id="1454004.AW11_02903"/>
<comment type="caution">
    <text evidence="2">The sequence shown here is derived from an EMBL/GenBank/DDBJ whole genome shotgun (WGS) entry which is preliminary data.</text>
</comment>
<evidence type="ECO:0000259" key="1">
    <source>
        <dbReference type="Pfam" id="PF03481"/>
    </source>
</evidence>
<dbReference type="Pfam" id="PF03481">
    <property type="entry name" value="Sua5_C"/>
    <property type="match status" value="1"/>
</dbReference>
<accession>A0A011QCH8</accession>
<feature type="domain" description="Threonylcarbamoyl-AMP synthase C-terminal" evidence="1">
    <location>
        <begin position="2"/>
        <end position="106"/>
    </location>
</feature>
<dbReference type="eggNOG" id="COG0009">
    <property type="taxonomic scope" value="Bacteria"/>
</dbReference>
<dbReference type="PATRIC" id="fig|1454004.3.peg.2996"/>
<dbReference type="EMBL" id="JEMY01000040">
    <property type="protein sequence ID" value="EXI86825.1"/>
    <property type="molecule type" value="Genomic_DNA"/>
</dbReference>
<name>A0A011QCH8_ACCRE</name>
<sequence>MSGSLAAHYAPTTPLRLVAPAQLADVVDALQQAGRRCAVVCRSPLPQAVSPHALRKLPDDPRGYARALYRALRELDHSAADLIVVEDVPVTPSWAAVTDRLRRSAAGAQATGLRDG</sequence>
<evidence type="ECO:0000313" key="2">
    <source>
        <dbReference type="EMBL" id="EXI86825.1"/>
    </source>
</evidence>
<dbReference type="Gene3D" id="3.40.50.11030">
    <property type="entry name" value="Threonylcarbamoyl-AMP synthase, C-terminal domain"/>
    <property type="match status" value="1"/>
</dbReference>
<evidence type="ECO:0000313" key="3">
    <source>
        <dbReference type="Proteomes" id="UP000022141"/>
    </source>
</evidence>
<keyword evidence="3" id="KW-1185">Reference proteome</keyword>
<organism evidence="2 3">
    <name type="scientific">Accumulibacter regalis</name>
    <dbReference type="NCBI Taxonomy" id="522306"/>
    <lineage>
        <taxon>Bacteria</taxon>
        <taxon>Pseudomonadati</taxon>
        <taxon>Pseudomonadota</taxon>
        <taxon>Betaproteobacteria</taxon>
        <taxon>Candidatus Accumulibacter</taxon>
    </lineage>
</organism>
<dbReference type="InterPro" id="IPR038385">
    <property type="entry name" value="Sua5/YwlC_C"/>
</dbReference>